<dbReference type="CDD" id="cd03786">
    <property type="entry name" value="GTB_UDP-GlcNAc_2-Epimerase"/>
    <property type="match status" value="1"/>
</dbReference>
<evidence type="ECO:0000259" key="2">
    <source>
        <dbReference type="Pfam" id="PF02350"/>
    </source>
</evidence>
<dbReference type="GO" id="GO:0016853">
    <property type="term" value="F:isomerase activity"/>
    <property type="evidence" value="ECO:0007669"/>
    <property type="project" value="UniProtKB-KW"/>
</dbReference>
<dbReference type="EMBL" id="BKAJ01000281">
    <property type="protein sequence ID" value="GEP61973.1"/>
    <property type="molecule type" value="Genomic_DNA"/>
</dbReference>
<feature type="domain" description="UDP-N-acetylglucosamine 2-epimerase" evidence="2">
    <location>
        <begin position="25"/>
        <end position="363"/>
    </location>
</feature>
<comment type="caution">
    <text evidence="3">The sequence shown here is derived from an EMBL/GenBank/DDBJ whole genome shotgun (WGS) entry which is preliminary data.</text>
</comment>
<dbReference type="InterPro" id="IPR003331">
    <property type="entry name" value="UDP_GlcNAc_Epimerase_2_dom"/>
</dbReference>
<keyword evidence="4" id="KW-1185">Reference proteome</keyword>
<reference evidence="3 4" key="1">
    <citation type="submission" date="2019-07" db="EMBL/GenBank/DDBJ databases">
        <title>Whole genome shotgun sequence of Reyranella soli NBRC 108950.</title>
        <authorList>
            <person name="Hosoyama A."/>
            <person name="Uohara A."/>
            <person name="Ohji S."/>
            <person name="Ichikawa N."/>
        </authorList>
    </citation>
    <scope>NUCLEOTIDE SEQUENCE [LARGE SCALE GENOMIC DNA]</scope>
    <source>
        <strain evidence="3 4">NBRC 108950</strain>
    </source>
</reference>
<proteinExistence type="inferred from homology"/>
<organism evidence="3 4">
    <name type="scientific">Reyranella soli</name>
    <dbReference type="NCBI Taxonomy" id="1230389"/>
    <lineage>
        <taxon>Bacteria</taxon>
        <taxon>Pseudomonadati</taxon>
        <taxon>Pseudomonadota</taxon>
        <taxon>Alphaproteobacteria</taxon>
        <taxon>Hyphomicrobiales</taxon>
        <taxon>Reyranellaceae</taxon>
        <taxon>Reyranella</taxon>
    </lineage>
</organism>
<evidence type="ECO:0000256" key="1">
    <source>
        <dbReference type="RuleBase" id="RU003513"/>
    </source>
</evidence>
<dbReference type="SUPFAM" id="SSF53756">
    <property type="entry name" value="UDP-Glycosyltransferase/glycogen phosphorylase"/>
    <property type="match status" value="1"/>
</dbReference>
<name>A0A512NSP4_9HYPH</name>
<dbReference type="Gene3D" id="3.40.50.2000">
    <property type="entry name" value="Glycogen Phosphorylase B"/>
    <property type="match status" value="2"/>
</dbReference>
<dbReference type="Pfam" id="PF02350">
    <property type="entry name" value="Epimerase_2"/>
    <property type="match status" value="1"/>
</dbReference>
<gene>
    <name evidence="3" type="ORF">RSO01_91390</name>
</gene>
<dbReference type="InterPro" id="IPR029767">
    <property type="entry name" value="WecB-like"/>
</dbReference>
<evidence type="ECO:0000313" key="4">
    <source>
        <dbReference type="Proteomes" id="UP000321058"/>
    </source>
</evidence>
<keyword evidence="1" id="KW-0413">Isomerase</keyword>
<dbReference type="Proteomes" id="UP000321058">
    <property type="component" value="Unassembled WGS sequence"/>
</dbReference>
<accession>A0A512NSP4</accession>
<dbReference type="PANTHER" id="PTHR43174">
    <property type="entry name" value="UDP-N-ACETYLGLUCOSAMINE 2-EPIMERASE"/>
    <property type="match status" value="1"/>
</dbReference>
<sequence>MGMKSIHLVAGARPNFMKVAPLWHALNKEAWCKPVLVHTGQHYDAMMSDVFFSDLGLPAPDFHLGVGSGSHAQQTAAVMTAYEDLCRQTKPDNVVVVGDVNSTMACAIAAKKLGLQVSHLEAGLRSFDRTMPEEINRLVTDAISDLLWTPSPDADENLAREGIPVERIDRVGNIMIDSLVMMQGNISKACVAKRLGLEQKRYGVITLHRPINVDTADALEAALSAIIEVSTSLPLVFPMHPRTRARVEEFGLGRRLERATLIKVCKPLGYVDFMSLLSECAIAITDSGGIQEETCYLGIPCITVRESTERPITITSGSNRLAHMTDMPKLAARILDDRRDGRAGTIPDLWDGRTAERVVASLKRAVG</sequence>
<dbReference type="AlphaFoldDB" id="A0A512NSP4"/>
<comment type="similarity">
    <text evidence="1">Belongs to the UDP-N-acetylglucosamine 2-epimerase family.</text>
</comment>
<dbReference type="PANTHER" id="PTHR43174:SF1">
    <property type="entry name" value="UDP-N-ACETYLGLUCOSAMINE 2-EPIMERASE"/>
    <property type="match status" value="1"/>
</dbReference>
<dbReference type="NCBIfam" id="TIGR00236">
    <property type="entry name" value="wecB"/>
    <property type="match status" value="1"/>
</dbReference>
<evidence type="ECO:0000313" key="3">
    <source>
        <dbReference type="EMBL" id="GEP61973.1"/>
    </source>
</evidence>
<protein>
    <submittedName>
        <fullName evidence="3">UDP-N-acetylglucosamine 2-epimerase (Non-hydrolyzing)</fullName>
    </submittedName>
</protein>